<feature type="non-terminal residue" evidence="1">
    <location>
        <position position="122"/>
    </location>
</feature>
<evidence type="ECO:0000313" key="1">
    <source>
        <dbReference type="EMBL" id="ESA11377.1"/>
    </source>
</evidence>
<dbReference type="AlphaFoldDB" id="U9TVC7"/>
<reference evidence="1" key="1">
    <citation type="submission" date="2013-07" db="EMBL/GenBank/DDBJ databases">
        <title>The genome of an arbuscular mycorrhizal fungus provides insights into the evolution of the oldest plant symbiosis.</title>
        <authorList>
            <consortium name="DOE Joint Genome Institute"/>
            <person name="Tisserant E."/>
            <person name="Malbreil M."/>
            <person name="Kuo A."/>
            <person name="Kohler A."/>
            <person name="Symeonidi A."/>
            <person name="Balestrini R."/>
            <person name="Charron P."/>
            <person name="Duensing N."/>
            <person name="Frei-dit-Frey N."/>
            <person name="Gianinazzi-Pearson V."/>
            <person name="Gilbert B."/>
            <person name="Handa Y."/>
            <person name="Hijri M."/>
            <person name="Kaul R."/>
            <person name="Kawaguchi M."/>
            <person name="Krajinski F."/>
            <person name="Lammers P."/>
            <person name="Lapierre D."/>
            <person name="Masclaux F.G."/>
            <person name="Murat C."/>
            <person name="Morin E."/>
            <person name="Ndikumana S."/>
            <person name="Pagni M."/>
            <person name="Petitpierre D."/>
            <person name="Requena N."/>
            <person name="Rosikiewicz P."/>
            <person name="Riley R."/>
            <person name="Saito K."/>
            <person name="San Clemente H."/>
            <person name="Shapiro H."/>
            <person name="van Tuinen D."/>
            <person name="Becard G."/>
            <person name="Bonfante P."/>
            <person name="Paszkowski U."/>
            <person name="Shachar-Hill Y."/>
            <person name="Young J.P."/>
            <person name="Sanders I.R."/>
            <person name="Henrissat B."/>
            <person name="Rensing S.A."/>
            <person name="Grigoriev I.V."/>
            <person name="Corradi N."/>
            <person name="Roux C."/>
            <person name="Martin F."/>
        </authorList>
    </citation>
    <scope>NUCLEOTIDE SEQUENCE</scope>
    <source>
        <strain evidence="1">DAOM 197198</strain>
    </source>
</reference>
<name>U9TVC7_RHIID</name>
<sequence>MPNIPAKINRNSGRNVVARTNFGVIKIIIKQLIQEVTRTNFGIYSRLSEKFSRFIFICVNAKIAPRTAIATNETPIDLREFPDHVAVVPPVDDVFGAEAALFGGGGGGVAVPAGVTPFGPPA</sequence>
<dbReference type="EMBL" id="KI286066">
    <property type="protein sequence ID" value="ESA11377.1"/>
    <property type="molecule type" value="Genomic_DNA"/>
</dbReference>
<protein>
    <submittedName>
        <fullName evidence="1">Uncharacterized protein</fullName>
    </submittedName>
</protein>
<proteinExistence type="predicted"/>
<accession>U9TVC7</accession>
<gene>
    <name evidence="1" type="ORF">GLOINDRAFT_96853</name>
</gene>
<organism evidence="1">
    <name type="scientific">Rhizophagus irregularis (strain DAOM 181602 / DAOM 197198 / MUCL 43194)</name>
    <name type="common">Arbuscular mycorrhizal fungus</name>
    <name type="synonym">Glomus intraradices</name>
    <dbReference type="NCBI Taxonomy" id="747089"/>
    <lineage>
        <taxon>Eukaryota</taxon>
        <taxon>Fungi</taxon>
        <taxon>Fungi incertae sedis</taxon>
        <taxon>Mucoromycota</taxon>
        <taxon>Glomeromycotina</taxon>
        <taxon>Glomeromycetes</taxon>
        <taxon>Glomerales</taxon>
        <taxon>Glomeraceae</taxon>
        <taxon>Rhizophagus</taxon>
    </lineage>
</organism>
<dbReference type="HOGENOM" id="CLU_2032214_0_0_1"/>